<dbReference type="Gene3D" id="2.70.50.70">
    <property type="match status" value="1"/>
</dbReference>
<evidence type="ECO:0000313" key="18">
    <source>
        <dbReference type="EMBL" id="KAH6692716.1"/>
    </source>
</evidence>
<dbReference type="EMBL" id="JAGSXJ010000004">
    <property type="protein sequence ID" value="KAH6692716.1"/>
    <property type="molecule type" value="Genomic_DNA"/>
</dbReference>
<dbReference type="PANTHER" id="PTHR33353:SF6">
    <property type="entry name" value="ENDOGLUCANASE IV"/>
    <property type="match status" value="1"/>
</dbReference>
<evidence type="ECO:0000256" key="12">
    <source>
        <dbReference type="ARBA" id="ARBA00023326"/>
    </source>
</evidence>
<evidence type="ECO:0000259" key="17">
    <source>
        <dbReference type="Pfam" id="PF03443"/>
    </source>
</evidence>
<comment type="similarity">
    <text evidence="13">Belongs to the polysaccharide monooxygenase AA9 family.</text>
</comment>
<sequence length="249" mass="26344">MPSFAPVLGLLGLAGLAAAHGFVDNATIGDVEYQFYQPFQDPYMNPAPERVSRLVQGNGPIEDVTLIDLQCGGYTAGNLPGSKPAALHAPAAAGSTVGLRWTLWPESHVGPMITYMAKCPDAGCQDYEPGTDAVFFKVHEDGRRGANGDWGSTPTMKAGYTYEFTIPECLAPGKYLVRHETIALHAAFAYPGAQFYPSCHQLEVSGSGSAAPTDLVAFPGAYSPTDPGITFDAYKAGEYKVPGPAVFTC</sequence>
<organism evidence="18 19">
    <name type="scientific">Plectosphaerella plurivora</name>
    <dbReference type="NCBI Taxonomy" id="936078"/>
    <lineage>
        <taxon>Eukaryota</taxon>
        <taxon>Fungi</taxon>
        <taxon>Dikarya</taxon>
        <taxon>Ascomycota</taxon>
        <taxon>Pezizomycotina</taxon>
        <taxon>Sordariomycetes</taxon>
        <taxon>Hypocreomycetidae</taxon>
        <taxon>Glomerellales</taxon>
        <taxon>Plectosphaerellaceae</taxon>
        <taxon>Plectosphaerella</taxon>
    </lineage>
</organism>
<keyword evidence="4" id="KW-0479">Metal-binding</keyword>
<comment type="caution">
    <text evidence="18">The sequence shown here is derived from an EMBL/GenBank/DDBJ whole genome shotgun (WGS) entry which is preliminary data.</text>
</comment>
<dbReference type="GO" id="GO:0004497">
    <property type="term" value="F:monooxygenase activity"/>
    <property type="evidence" value="ECO:0007669"/>
    <property type="project" value="UniProtKB-KW"/>
</dbReference>
<keyword evidence="6" id="KW-0136">Cellulose degradation</keyword>
<feature type="domain" description="Auxiliary Activity family 9 catalytic" evidence="17">
    <location>
        <begin position="20"/>
        <end position="235"/>
    </location>
</feature>
<dbReference type="GO" id="GO:0005576">
    <property type="term" value="C:extracellular region"/>
    <property type="evidence" value="ECO:0007669"/>
    <property type="project" value="UniProtKB-SubCell"/>
</dbReference>
<evidence type="ECO:0000256" key="15">
    <source>
        <dbReference type="ARBA" id="ARBA00047174"/>
    </source>
</evidence>
<evidence type="ECO:0000256" key="7">
    <source>
        <dbReference type="ARBA" id="ARBA00023002"/>
    </source>
</evidence>
<evidence type="ECO:0000256" key="8">
    <source>
        <dbReference type="ARBA" id="ARBA00023008"/>
    </source>
</evidence>
<evidence type="ECO:0000256" key="10">
    <source>
        <dbReference type="ARBA" id="ARBA00023157"/>
    </source>
</evidence>
<evidence type="ECO:0000256" key="1">
    <source>
        <dbReference type="ARBA" id="ARBA00001973"/>
    </source>
</evidence>
<feature type="signal peptide" evidence="16">
    <location>
        <begin position="1"/>
        <end position="19"/>
    </location>
</feature>
<dbReference type="Proteomes" id="UP000770015">
    <property type="component" value="Unassembled WGS sequence"/>
</dbReference>
<evidence type="ECO:0000256" key="6">
    <source>
        <dbReference type="ARBA" id="ARBA00023001"/>
    </source>
</evidence>
<dbReference type="InterPro" id="IPR005103">
    <property type="entry name" value="AA9_LPMO"/>
</dbReference>
<accession>A0A9P9AG78</accession>
<evidence type="ECO:0000256" key="5">
    <source>
        <dbReference type="ARBA" id="ARBA00022729"/>
    </source>
</evidence>
<keyword evidence="3" id="KW-0964">Secreted</keyword>
<keyword evidence="8" id="KW-0186">Copper</keyword>
<proteinExistence type="inferred from homology"/>
<dbReference type="PANTHER" id="PTHR33353">
    <property type="entry name" value="PUTATIVE (AFU_ORTHOLOGUE AFUA_1G12560)-RELATED"/>
    <property type="match status" value="1"/>
</dbReference>
<comment type="subcellular location">
    <subcellularLocation>
        <location evidence="2">Secreted</location>
    </subcellularLocation>
</comment>
<name>A0A9P9AG78_9PEZI</name>
<evidence type="ECO:0000256" key="4">
    <source>
        <dbReference type="ARBA" id="ARBA00022723"/>
    </source>
</evidence>
<dbReference type="GO" id="GO:0016787">
    <property type="term" value="F:hydrolase activity"/>
    <property type="evidence" value="ECO:0007669"/>
    <property type="project" value="UniProtKB-KW"/>
</dbReference>
<evidence type="ECO:0000256" key="9">
    <source>
        <dbReference type="ARBA" id="ARBA00023033"/>
    </source>
</evidence>
<dbReference type="GO" id="GO:0030245">
    <property type="term" value="P:cellulose catabolic process"/>
    <property type="evidence" value="ECO:0007669"/>
    <property type="project" value="UniProtKB-KW"/>
</dbReference>
<dbReference type="CDD" id="cd21175">
    <property type="entry name" value="LPMO_AA9"/>
    <property type="match status" value="1"/>
</dbReference>
<evidence type="ECO:0000256" key="16">
    <source>
        <dbReference type="SAM" id="SignalP"/>
    </source>
</evidence>
<keyword evidence="19" id="KW-1185">Reference proteome</keyword>
<protein>
    <recommendedName>
        <fullName evidence="15">lytic cellulose monooxygenase (C4-dehydrogenating)</fullName>
        <ecNumber evidence="15">1.14.99.56</ecNumber>
    </recommendedName>
</protein>
<dbReference type="OrthoDB" id="4849160at2759"/>
<comment type="catalytic activity">
    <reaction evidence="14">
        <text>[(1-&gt;4)-beta-D-glucosyl]n+m + reduced acceptor + O2 = 4-dehydro-beta-D-glucosyl-[(1-&gt;4)-beta-D-glucosyl]n-1 + [(1-&gt;4)-beta-D-glucosyl]m + acceptor + H2O.</text>
        <dbReference type="EC" id="1.14.99.56"/>
    </reaction>
</comment>
<comment type="cofactor">
    <cofactor evidence="1">
        <name>Cu(2+)</name>
        <dbReference type="ChEBI" id="CHEBI:29036"/>
    </cofactor>
</comment>
<dbReference type="InterPro" id="IPR049892">
    <property type="entry name" value="AA9"/>
</dbReference>
<keyword evidence="5 16" id="KW-0732">Signal</keyword>
<keyword evidence="11" id="KW-0119">Carbohydrate metabolism</keyword>
<evidence type="ECO:0000256" key="14">
    <source>
        <dbReference type="ARBA" id="ARBA00045077"/>
    </source>
</evidence>
<evidence type="ECO:0000256" key="2">
    <source>
        <dbReference type="ARBA" id="ARBA00004613"/>
    </source>
</evidence>
<keyword evidence="7" id="KW-0560">Oxidoreductase</keyword>
<evidence type="ECO:0000256" key="13">
    <source>
        <dbReference type="ARBA" id="ARBA00044502"/>
    </source>
</evidence>
<feature type="chain" id="PRO_5040481297" description="lytic cellulose monooxygenase (C4-dehydrogenating)" evidence="16">
    <location>
        <begin position="20"/>
        <end position="249"/>
    </location>
</feature>
<evidence type="ECO:0000313" key="19">
    <source>
        <dbReference type="Proteomes" id="UP000770015"/>
    </source>
</evidence>
<evidence type="ECO:0000256" key="3">
    <source>
        <dbReference type="ARBA" id="ARBA00022525"/>
    </source>
</evidence>
<keyword evidence="9" id="KW-0503">Monooxygenase</keyword>
<keyword evidence="12" id="KW-0624">Polysaccharide degradation</keyword>
<dbReference type="EC" id="1.14.99.56" evidence="15"/>
<keyword evidence="18" id="KW-0378">Hydrolase</keyword>
<dbReference type="AlphaFoldDB" id="A0A9P9AG78"/>
<evidence type="ECO:0000256" key="11">
    <source>
        <dbReference type="ARBA" id="ARBA00023277"/>
    </source>
</evidence>
<dbReference type="GO" id="GO:0046872">
    <property type="term" value="F:metal ion binding"/>
    <property type="evidence" value="ECO:0007669"/>
    <property type="project" value="UniProtKB-KW"/>
</dbReference>
<gene>
    <name evidence="18" type="ORF">F5X68DRAFT_60505</name>
</gene>
<keyword evidence="10" id="KW-1015">Disulfide bond</keyword>
<reference evidence="18" key="1">
    <citation type="journal article" date="2021" name="Nat. Commun.">
        <title>Genetic determinants of endophytism in the Arabidopsis root mycobiome.</title>
        <authorList>
            <person name="Mesny F."/>
            <person name="Miyauchi S."/>
            <person name="Thiergart T."/>
            <person name="Pickel B."/>
            <person name="Atanasova L."/>
            <person name="Karlsson M."/>
            <person name="Huettel B."/>
            <person name="Barry K.W."/>
            <person name="Haridas S."/>
            <person name="Chen C."/>
            <person name="Bauer D."/>
            <person name="Andreopoulos W."/>
            <person name="Pangilinan J."/>
            <person name="LaButti K."/>
            <person name="Riley R."/>
            <person name="Lipzen A."/>
            <person name="Clum A."/>
            <person name="Drula E."/>
            <person name="Henrissat B."/>
            <person name="Kohler A."/>
            <person name="Grigoriev I.V."/>
            <person name="Martin F.M."/>
            <person name="Hacquard S."/>
        </authorList>
    </citation>
    <scope>NUCLEOTIDE SEQUENCE</scope>
    <source>
        <strain evidence="18">MPI-SDFR-AT-0117</strain>
    </source>
</reference>
<dbReference type="Pfam" id="PF03443">
    <property type="entry name" value="AA9"/>
    <property type="match status" value="1"/>
</dbReference>